<keyword evidence="3" id="KW-1185">Reference proteome</keyword>
<name>A0A9D5CQU4_9LILI</name>
<dbReference type="AlphaFoldDB" id="A0A9D5CQU4"/>
<dbReference type="EMBL" id="JAGGNH010000003">
    <property type="protein sequence ID" value="KAJ0978011.1"/>
    <property type="molecule type" value="Genomic_DNA"/>
</dbReference>
<evidence type="ECO:0000313" key="2">
    <source>
        <dbReference type="EMBL" id="KAJ0978011.1"/>
    </source>
</evidence>
<protein>
    <submittedName>
        <fullName evidence="2">Uncharacterized protein</fullName>
    </submittedName>
</protein>
<accession>A0A9D5CQU4</accession>
<dbReference type="PANTHER" id="PTHR34567">
    <property type="entry name" value="FK506-BINDING-LIKE PROTEIN"/>
    <property type="match status" value="1"/>
</dbReference>
<dbReference type="PANTHER" id="PTHR34567:SF3">
    <property type="entry name" value="FK506-BINDING-LIKE PROTEIN"/>
    <property type="match status" value="1"/>
</dbReference>
<reference evidence="2" key="2">
    <citation type="journal article" date="2022" name="Hortic Res">
        <title>The genome of Dioscorea zingiberensis sheds light on the biosynthesis, origin and evolution of the medicinally important diosgenin saponins.</title>
        <authorList>
            <person name="Li Y."/>
            <person name="Tan C."/>
            <person name="Li Z."/>
            <person name="Guo J."/>
            <person name="Li S."/>
            <person name="Chen X."/>
            <person name="Wang C."/>
            <person name="Dai X."/>
            <person name="Yang H."/>
            <person name="Song W."/>
            <person name="Hou L."/>
            <person name="Xu J."/>
            <person name="Tong Z."/>
            <person name="Xu A."/>
            <person name="Yuan X."/>
            <person name="Wang W."/>
            <person name="Yang Q."/>
            <person name="Chen L."/>
            <person name="Sun Z."/>
            <person name="Wang K."/>
            <person name="Pan B."/>
            <person name="Chen J."/>
            <person name="Bao Y."/>
            <person name="Liu F."/>
            <person name="Qi X."/>
            <person name="Gang D.R."/>
            <person name="Wen J."/>
            <person name="Li J."/>
        </authorList>
    </citation>
    <scope>NUCLEOTIDE SEQUENCE</scope>
    <source>
        <strain evidence="2">Dzin_1.0</strain>
    </source>
</reference>
<feature type="region of interest" description="Disordered" evidence="1">
    <location>
        <begin position="22"/>
        <end position="43"/>
    </location>
</feature>
<evidence type="ECO:0000313" key="3">
    <source>
        <dbReference type="Proteomes" id="UP001085076"/>
    </source>
</evidence>
<reference evidence="2" key="1">
    <citation type="submission" date="2021-03" db="EMBL/GenBank/DDBJ databases">
        <authorList>
            <person name="Li Z."/>
            <person name="Yang C."/>
        </authorList>
    </citation>
    <scope>NUCLEOTIDE SEQUENCE</scope>
    <source>
        <strain evidence="2">Dzin_1.0</strain>
        <tissue evidence="2">Leaf</tissue>
    </source>
</reference>
<feature type="compositionally biased region" description="Basic residues" evidence="1">
    <location>
        <begin position="290"/>
        <end position="303"/>
    </location>
</feature>
<organism evidence="2 3">
    <name type="scientific">Dioscorea zingiberensis</name>
    <dbReference type="NCBI Taxonomy" id="325984"/>
    <lineage>
        <taxon>Eukaryota</taxon>
        <taxon>Viridiplantae</taxon>
        <taxon>Streptophyta</taxon>
        <taxon>Embryophyta</taxon>
        <taxon>Tracheophyta</taxon>
        <taxon>Spermatophyta</taxon>
        <taxon>Magnoliopsida</taxon>
        <taxon>Liliopsida</taxon>
        <taxon>Dioscoreales</taxon>
        <taxon>Dioscoreaceae</taxon>
        <taxon>Dioscorea</taxon>
    </lineage>
</organism>
<sequence>MGEMGGERARYCEQGWHMRGRPGPTCRPPRRHPKQPAPSESWRPSVPLWEKKFCTLVCLISWEKLCETQRVMPMYKRVANWDDAAGEEAFRNAKARYWADINGLHCDIPLPDPDAYIDVIDYDAVIDPLLVEDLYKEAQIQDSEEKDLTGGWDSFLFADQPVPATGWGDEEDQVSSLNNKTEHNPTVPLNEGFHGITSFYSGWEKNNDVNGNFANRSIFFSDTANFYYGDAQHGRMGCRDRAGQNNTMVSTGRDHSSGNGWNNSCGHSENWNNIPPRENDKKRAGGGRFNPRHVNSRYVPCRR</sequence>
<comment type="caution">
    <text evidence="2">The sequence shown here is derived from an EMBL/GenBank/DDBJ whole genome shotgun (WGS) entry which is preliminary data.</text>
</comment>
<gene>
    <name evidence="2" type="ORF">J5N97_013485</name>
</gene>
<dbReference type="OrthoDB" id="1899291at2759"/>
<proteinExistence type="predicted"/>
<dbReference type="Proteomes" id="UP001085076">
    <property type="component" value="Miscellaneous, Linkage group lg03"/>
</dbReference>
<feature type="region of interest" description="Disordered" evidence="1">
    <location>
        <begin position="248"/>
        <end position="303"/>
    </location>
</feature>
<feature type="compositionally biased region" description="Polar residues" evidence="1">
    <location>
        <begin position="257"/>
        <end position="273"/>
    </location>
</feature>
<evidence type="ECO:0000256" key="1">
    <source>
        <dbReference type="SAM" id="MobiDB-lite"/>
    </source>
</evidence>